<dbReference type="OrthoDB" id="9813719at2"/>
<reference evidence="1 2" key="1">
    <citation type="submission" date="2017-07" db="EMBL/GenBank/DDBJ databases">
        <title>Bifidobacterium novel species.</title>
        <authorList>
            <person name="Lugli G.A."/>
            <person name="Milani C."/>
            <person name="Duranti S."/>
            <person name="Mangifesta M."/>
        </authorList>
    </citation>
    <scope>NUCLEOTIDE SEQUENCE [LARGE SCALE GENOMIC DNA]</scope>
    <source>
        <strain evidence="2">Goo31D</strain>
    </source>
</reference>
<dbReference type="RefSeq" id="WP_026644883.1">
    <property type="nucleotide sequence ID" value="NZ_NMYC01000005.1"/>
</dbReference>
<gene>
    <name evidence="1" type="ORF">CGZ88_1103</name>
</gene>
<sequence length="85" mass="9635">MTLLDLIMESQHDLVEYLTQLMNGVKGLRRRCDQLTDMHALSSPCGRGAVQEQEFGGWRSMTFDEGARHLGLSKQSARKVVKELE</sequence>
<evidence type="ECO:0000313" key="2">
    <source>
        <dbReference type="Proteomes" id="UP000234935"/>
    </source>
</evidence>
<dbReference type="EMBL" id="NMYC01000005">
    <property type="protein sequence ID" value="PLS26618.1"/>
    <property type="molecule type" value="Genomic_DNA"/>
</dbReference>
<evidence type="ECO:0000313" key="1">
    <source>
        <dbReference type="EMBL" id="PLS26618.1"/>
    </source>
</evidence>
<name>A0A2N5IXD4_9BIFI</name>
<comment type="caution">
    <text evidence="1">The sequence shown here is derived from an EMBL/GenBank/DDBJ whole genome shotgun (WGS) entry which is preliminary data.</text>
</comment>
<protein>
    <submittedName>
        <fullName evidence="1">Uncharacterized protein</fullName>
    </submittedName>
</protein>
<proteinExistence type="predicted"/>
<organism evidence="1 2">
    <name type="scientific">Bifidobacterium anseris</name>
    <dbReference type="NCBI Taxonomy" id="2020963"/>
    <lineage>
        <taxon>Bacteria</taxon>
        <taxon>Bacillati</taxon>
        <taxon>Actinomycetota</taxon>
        <taxon>Actinomycetes</taxon>
        <taxon>Bifidobacteriales</taxon>
        <taxon>Bifidobacteriaceae</taxon>
        <taxon>Bifidobacterium</taxon>
    </lineage>
</organism>
<dbReference type="Proteomes" id="UP000234935">
    <property type="component" value="Unassembled WGS sequence"/>
</dbReference>
<dbReference type="AlphaFoldDB" id="A0A2N5IXD4"/>
<keyword evidence="2" id="KW-1185">Reference proteome</keyword>
<accession>A0A2N5IXD4</accession>